<proteinExistence type="predicted"/>
<sequence length="11" mass="1331">MQKKLPKIEES</sequence>
<accession>A0A2P2M2K4</accession>
<name>A0A2P2M2K4_RHIMU</name>
<evidence type="ECO:0000313" key="1">
    <source>
        <dbReference type="EMBL" id="MBX24453.1"/>
    </source>
</evidence>
<protein>
    <submittedName>
        <fullName evidence="1">Uncharacterized protein</fullName>
    </submittedName>
</protein>
<dbReference type="EMBL" id="GGEC01043969">
    <property type="protein sequence ID" value="MBX24453.1"/>
    <property type="molecule type" value="Transcribed_RNA"/>
</dbReference>
<reference evidence="1" key="1">
    <citation type="submission" date="2018-02" db="EMBL/GenBank/DDBJ databases">
        <title>Rhizophora mucronata_Transcriptome.</title>
        <authorList>
            <person name="Meera S.P."/>
            <person name="Sreeshan A."/>
            <person name="Augustine A."/>
        </authorList>
    </citation>
    <scope>NUCLEOTIDE SEQUENCE</scope>
    <source>
        <tissue evidence="1">Leaf</tissue>
    </source>
</reference>
<organism evidence="1">
    <name type="scientific">Rhizophora mucronata</name>
    <name type="common">Asiatic mangrove</name>
    <dbReference type="NCBI Taxonomy" id="61149"/>
    <lineage>
        <taxon>Eukaryota</taxon>
        <taxon>Viridiplantae</taxon>
        <taxon>Streptophyta</taxon>
        <taxon>Embryophyta</taxon>
        <taxon>Tracheophyta</taxon>
        <taxon>Spermatophyta</taxon>
        <taxon>Magnoliopsida</taxon>
        <taxon>eudicotyledons</taxon>
        <taxon>Gunneridae</taxon>
        <taxon>Pentapetalae</taxon>
        <taxon>rosids</taxon>
        <taxon>fabids</taxon>
        <taxon>Malpighiales</taxon>
        <taxon>Rhizophoraceae</taxon>
        <taxon>Rhizophora</taxon>
    </lineage>
</organism>